<evidence type="ECO:0000313" key="2">
    <source>
        <dbReference type="Proteomes" id="UP000886653"/>
    </source>
</evidence>
<dbReference type="Gene3D" id="3.10.10.10">
    <property type="entry name" value="HIV Type 1 Reverse Transcriptase, subunit A, domain 1"/>
    <property type="match status" value="1"/>
</dbReference>
<comment type="caution">
    <text evidence="1">The sequence shown here is derived from an EMBL/GenBank/DDBJ whole genome shotgun (WGS) entry which is preliminary data.</text>
</comment>
<protein>
    <submittedName>
        <fullName evidence="1">Uncharacterized protein</fullName>
    </submittedName>
</protein>
<dbReference type="PANTHER" id="PTHR37984:SF5">
    <property type="entry name" value="PROTEIN NYNRIN-LIKE"/>
    <property type="match status" value="1"/>
</dbReference>
<dbReference type="AlphaFoldDB" id="A0A9P6NFG8"/>
<dbReference type="InterPro" id="IPR043128">
    <property type="entry name" value="Rev_trsase/Diguanyl_cyclase"/>
</dbReference>
<evidence type="ECO:0000313" key="1">
    <source>
        <dbReference type="EMBL" id="KAG0144627.1"/>
    </source>
</evidence>
<dbReference type="SUPFAM" id="SSF56672">
    <property type="entry name" value="DNA/RNA polymerases"/>
    <property type="match status" value="1"/>
</dbReference>
<dbReference type="Proteomes" id="UP000886653">
    <property type="component" value="Unassembled WGS sequence"/>
</dbReference>
<dbReference type="OrthoDB" id="6776860at2759"/>
<keyword evidence="2" id="KW-1185">Reference proteome</keyword>
<dbReference type="InterPro" id="IPR043502">
    <property type="entry name" value="DNA/RNA_pol_sf"/>
</dbReference>
<dbReference type="InterPro" id="IPR050951">
    <property type="entry name" value="Retrovirus_Pol_polyprotein"/>
</dbReference>
<dbReference type="EMBL" id="MU167292">
    <property type="protein sequence ID" value="KAG0144627.1"/>
    <property type="molecule type" value="Genomic_DNA"/>
</dbReference>
<dbReference type="Gene3D" id="3.30.70.270">
    <property type="match status" value="1"/>
</dbReference>
<gene>
    <name evidence="1" type="ORF">CROQUDRAFT_47104</name>
</gene>
<sequence length="223" mass="25457">MTFKGCSNSLKSVGIIELPLVFSHRLGSVRIKPEFVIMENATSDYFILGGEYLRLYGIDIVHKNISNNRDEEFEEAFNQCNISPRLKSSEASSLRKVIKMHKKAFAYGENPIGTIKGHEVVIRLNIEKPYPPILKKQAYPASPRSREEIEKHIEELMKFEIIRKVGPDEEVDVTTPVIIAWHNGKSRMCGDFRALNTFTVPDRYPMLRITHCLTNLGAAMYIT</sequence>
<reference evidence="1" key="1">
    <citation type="submission" date="2013-11" db="EMBL/GenBank/DDBJ databases">
        <title>Genome sequence of the fusiform rust pathogen reveals effectors for host alternation and coevolution with pine.</title>
        <authorList>
            <consortium name="DOE Joint Genome Institute"/>
            <person name="Smith K."/>
            <person name="Pendleton A."/>
            <person name="Kubisiak T."/>
            <person name="Anderson C."/>
            <person name="Salamov A."/>
            <person name="Aerts A."/>
            <person name="Riley R."/>
            <person name="Clum A."/>
            <person name="Lindquist E."/>
            <person name="Ence D."/>
            <person name="Campbell M."/>
            <person name="Kronenberg Z."/>
            <person name="Feau N."/>
            <person name="Dhillon B."/>
            <person name="Hamelin R."/>
            <person name="Burleigh J."/>
            <person name="Smith J."/>
            <person name="Yandell M."/>
            <person name="Nelson C."/>
            <person name="Grigoriev I."/>
            <person name="Davis J."/>
        </authorList>
    </citation>
    <scope>NUCLEOTIDE SEQUENCE</scope>
    <source>
        <strain evidence="1">G11</strain>
    </source>
</reference>
<name>A0A9P6NFG8_9BASI</name>
<organism evidence="1 2">
    <name type="scientific">Cronartium quercuum f. sp. fusiforme G11</name>
    <dbReference type="NCBI Taxonomy" id="708437"/>
    <lineage>
        <taxon>Eukaryota</taxon>
        <taxon>Fungi</taxon>
        <taxon>Dikarya</taxon>
        <taxon>Basidiomycota</taxon>
        <taxon>Pucciniomycotina</taxon>
        <taxon>Pucciniomycetes</taxon>
        <taxon>Pucciniales</taxon>
        <taxon>Coleosporiaceae</taxon>
        <taxon>Cronartium</taxon>
    </lineage>
</organism>
<dbReference type="PANTHER" id="PTHR37984">
    <property type="entry name" value="PROTEIN CBG26694"/>
    <property type="match status" value="1"/>
</dbReference>
<accession>A0A9P6NFG8</accession>
<feature type="non-terminal residue" evidence="1">
    <location>
        <position position="223"/>
    </location>
</feature>
<proteinExistence type="predicted"/>